<evidence type="ECO:0000313" key="2">
    <source>
        <dbReference type="Proteomes" id="UP001431783"/>
    </source>
</evidence>
<protein>
    <submittedName>
        <fullName evidence="1">Uncharacterized protein</fullName>
    </submittedName>
</protein>
<comment type="caution">
    <text evidence="1">The sequence shown here is derived from an EMBL/GenBank/DDBJ whole genome shotgun (WGS) entry which is preliminary data.</text>
</comment>
<dbReference type="AlphaFoldDB" id="A0AAW1TV76"/>
<name>A0AAW1TV76_9CUCU</name>
<dbReference type="EMBL" id="JARQZJ010000031">
    <property type="protein sequence ID" value="KAK9874240.1"/>
    <property type="molecule type" value="Genomic_DNA"/>
</dbReference>
<reference evidence="1 2" key="1">
    <citation type="submission" date="2023-03" db="EMBL/GenBank/DDBJ databases">
        <title>Genome insight into feeding habits of ladybird beetles.</title>
        <authorList>
            <person name="Li H.-S."/>
            <person name="Huang Y.-H."/>
            <person name="Pang H."/>
        </authorList>
    </citation>
    <scope>NUCLEOTIDE SEQUENCE [LARGE SCALE GENOMIC DNA]</scope>
    <source>
        <strain evidence="1">SYSU_2023b</strain>
        <tissue evidence="1">Whole body</tissue>
    </source>
</reference>
<dbReference type="Proteomes" id="UP001431783">
    <property type="component" value="Unassembled WGS sequence"/>
</dbReference>
<accession>A0AAW1TV76</accession>
<keyword evidence="2" id="KW-1185">Reference proteome</keyword>
<organism evidence="1 2">
    <name type="scientific">Henosepilachna vigintioctopunctata</name>
    <dbReference type="NCBI Taxonomy" id="420089"/>
    <lineage>
        <taxon>Eukaryota</taxon>
        <taxon>Metazoa</taxon>
        <taxon>Ecdysozoa</taxon>
        <taxon>Arthropoda</taxon>
        <taxon>Hexapoda</taxon>
        <taxon>Insecta</taxon>
        <taxon>Pterygota</taxon>
        <taxon>Neoptera</taxon>
        <taxon>Endopterygota</taxon>
        <taxon>Coleoptera</taxon>
        <taxon>Polyphaga</taxon>
        <taxon>Cucujiformia</taxon>
        <taxon>Coccinelloidea</taxon>
        <taxon>Coccinellidae</taxon>
        <taxon>Epilachninae</taxon>
        <taxon>Epilachnini</taxon>
        <taxon>Henosepilachna</taxon>
    </lineage>
</organism>
<gene>
    <name evidence="1" type="ORF">WA026_002592</name>
</gene>
<proteinExistence type="predicted"/>
<evidence type="ECO:0000313" key="1">
    <source>
        <dbReference type="EMBL" id="KAK9874240.1"/>
    </source>
</evidence>
<feature type="non-terminal residue" evidence="1">
    <location>
        <position position="1"/>
    </location>
</feature>
<sequence>DDEDSLTERLPVPGSEHGKSARIVQICGPIVVVPYKNGKIGKHSFECTNKDHRVPNEQMDFLPSAITKFCSRHHRWHRIPCNLCGILRRKPGMDISHRR</sequence>